<feature type="transmembrane region" description="Helical" evidence="1">
    <location>
        <begin position="77"/>
        <end position="97"/>
    </location>
</feature>
<feature type="transmembrane region" description="Helical" evidence="1">
    <location>
        <begin position="154"/>
        <end position="171"/>
    </location>
</feature>
<organism evidence="2 3">
    <name type="scientific">Kibdelosporangium aridum</name>
    <dbReference type="NCBI Taxonomy" id="2030"/>
    <lineage>
        <taxon>Bacteria</taxon>
        <taxon>Bacillati</taxon>
        <taxon>Actinomycetota</taxon>
        <taxon>Actinomycetes</taxon>
        <taxon>Pseudonocardiales</taxon>
        <taxon>Pseudonocardiaceae</taxon>
        <taxon>Kibdelosporangium</taxon>
    </lineage>
</organism>
<dbReference type="RefSeq" id="WP_235038893.1">
    <property type="nucleotide sequence ID" value="NZ_FWXV01000005.1"/>
</dbReference>
<keyword evidence="1" id="KW-1133">Transmembrane helix</keyword>
<feature type="transmembrane region" description="Helical" evidence="1">
    <location>
        <begin position="12"/>
        <end position="31"/>
    </location>
</feature>
<evidence type="ECO:0000256" key="1">
    <source>
        <dbReference type="SAM" id="Phobius"/>
    </source>
</evidence>
<gene>
    <name evidence="2" type="ORF">SAMN05661093_05942</name>
</gene>
<feature type="transmembrane region" description="Helical" evidence="1">
    <location>
        <begin position="37"/>
        <end position="57"/>
    </location>
</feature>
<proteinExistence type="predicted"/>
<accession>A0A1W2FAX7</accession>
<keyword evidence="3" id="KW-1185">Reference proteome</keyword>
<feature type="transmembrane region" description="Helical" evidence="1">
    <location>
        <begin position="125"/>
        <end position="142"/>
    </location>
</feature>
<evidence type="ECO:0000313" key="3">
    <source>
        <dbReference type="Proteomes" id="UP000192674"/>
    </source>
</evidence>
<dbReference type="EMBL" id="FWXV01000005">
    <property type="protein sequence ID" value="SMD18882.1"/>
    <property type="molecule type" value="Genomic_DNA"/>
</dbReference>
<feature type="transmembrane region" description="Helical" evidence="1">
    <location>
        <begin position="103"/>
        <end position="120"/>
    </location>
</feature>
<dbReference type="Proteomes" id="UP000192674">
    <property type="component" value="Unassembled WGS sequence"/>
</dbReference>
<reference evidence="2 3" key="1">
    <citation type="submission" date="2017-04" db="EMBL/GenBank/DDBJ databases">
        <authorList>
            <person name="Afonso C.L."/>
            <person name="Miller P.J."/>
            <person name="Scott M.A."/>
            <person name="Spackman E."/>
            <person name="Goraichik I."/>
            <person name="Dimitrov K.M."/>
            <person name="Suarez D.L."/>
            <person name="Swayne D.E."/>
        </authorList>
    </citation>
    <scope>NUCLEOTIDE SEQUENCE [LARGE SCALE GENOMIC DNA]</scope>
    <source>
        <strain evidence="2 3">DSM 43828</strain>
    </source>
</reference>
<dbReference type="AlphaFoldDB" id="A0A1W2FAX7"/>
<protein>
    <recommendedName>
        <fullName evidence="4">ABC-2 family transporter protein</fullName>
    </recommendedName>
</protein>
<keyword evidence="1" id="KW-0812">Transmembrane</keyword>
<sequence length="174" mass="18293">MIKAEILKLNLPPVILALIGALGVSGLLAFAKAGLAPVIYAQAGFVVLGVVAVTSEYQGRQIYVTLTAMPRRVTQHLSKLVALSIVAAPTAVLVVLVGRVSEGAVYLVLTTLISASVASVVRRSIPAVAGLLIYYFIISPLLHDRTSLPGTIGYVMWTVLAVGISTALFRLRDA</sequence>
<name>A0A1W2FAX7_KIBAR</name>
<evidence type="ECO:0008006" key="4">
    <source>
        <dbReference type="Google" id="ProtNLM"/>
    </source>
</evidence>
<evidence type="ECO:0000313" key="2">
    <source>
        <dbReference type="EMBL" id="SMD18882.1"/>
    </source>
</evidence>
<keyword evidence="1" id="KW-0472">Membrane</keyword>